<evidence type="ECO:0000256" key="12">
    <source>
        <dbReference type="ARBA" id="ARBA00071275"/>
    </source>
</evidence>
<dbReference type="Pfam" id="PF08395">
    <property type="entry name" value="7tm_7"/>
    <property type="match status" value="1"/>
</dbReference>
<organism evidence="14">
    <name type="scientific">Evadne anonyx</name>
    <dbReference type="NCBI Taxonomy" id="141404"/>
    <lineage>
        <taxon>Eukaryota</taxon>
        <taxon>Metazoa</taxon>
        <taxon>Ecdysozoa</taxon>
        <taxon>Arthropoda</taxon>
        <taxon>Crustacea</taxon>
        <taxon>Branchiopoda</taxon>
        <taxon>Diplostraca</taxon>
        <taxon>Cladocera</taxon>
        <taxon>Onychopoda</taxon>
        <taxon>Podonidae</taxon>
        <taxon>Evadne</taxon>
    </lineage>
</organism>
<keyword evidence="11" id="KW-0804">Transcription</keyword>
<keyword evidence="6" id="KW-0809">Transit peptide</keyword>
<keyword evidence="10 13" id="KW-0472">Membrane</keyword>
<dbReference type="GO" id="GO:0005739">
    <property type="term" value="C:mitochondrion"/>
    <property type="evidence" value="ECO:0007669"/>
    <property type="project" value="UniProtKB-SubCell"/>
</dbReference>
<keyword evidence="7 13" id="KW-1133">Transmembrane helix</keyword>
<proteinExistence type="inferred from homology"/>
<evidence type="ECO:0000256" key="10">
    <source>
        <dbReference type="ARBA" id="ARBA00023136"/>
    </source>
</evidence>
<evidence type="ECO:0000256" key="7">
    <source>
        <dbReference type="ARBA" id="ARBA00022989"/>
    </source>
</evidence>
<dbReference type="GO" id="GO:0061668">
    <property type="term" value="P:mitochondrial ribosome assembly"/>
    <property type="evidence" value="ECO:0007669"/>
    <property type="project" value="TreeGrafter"/>
</dbReference>
<accession>A0A9N6WQE9</accession>
<dbReference type="PANTHER" id="PTHR13068">
    <property type="entry name" value="CGI-12 PROTEIN-RELATED"/>
    <property type="match status" value="1"/>
</dbReference>
<dbReference type="GO" id="GO:0006355">
    <property type="term" value="P:regulation of DNA-templated transcription"/>
    <property type="evidence" value="ECO:0007669"/>
    <property type="project" value="UniProtKB-ARBA"/>
</dbReference>
<keyword evidence="8" id="KW-0805">Transcription regulation</keyword>
<dbReference type="AlphaFoldDB" id="A0A9N6WQE9"/>
<dbReference type="GO" id="GO:0006390">
    <property type="term" value="P:mitochondrial transcription"/>
    <property type="evidence" value="ECO:0007669"/>
    <property type="project" value="TreeGrafter"/>
</dbReference>
<dbReference type="Pfam" id="PF02536">
    <property type="entry name" value="mTERF"/>
    <property type="match status" value="1"/>
</dbReference>
<evidence type="ECO:0000256" key="9">
    <source>
        <dbReference type="ARBA" id="ARBA00023128"/>
    </source>
</evidence>
<dbReference type="InterPro" id="IPR013604">
    <property type="entry name" value="7TM_chemorcpt"/>
</dbReference>
<evidence type="ECO:0000256" key="11">
    <source>
        <dbReference type="ARBA" id="ARBA00023163"/>
    </source>
</evidence>
<gene>
    <name evidence="14" type="primary">EOG090X0C5Y</name>
</gene>
<dbReference type="InterPro" id="IPR003690">
    <property type="entry name" value="MTERF"/>
</dbReference>
<evidence type="ECO:0000256" key="1">
    <source>
        <dbReference type="ARBA" id="ARBA00004173"/>
    </source>
</evidence>
<evidence type="ECO:0000256" key="3">
    <source>
        <dbReference type="ARBA" id="ARBA00007692"/>
    </source>
</evidence>
<dbReference type="SMART" id="SM00733">
    <property type="entry name" value="Mterf"/>
    <property type="match status" value="5"/>
</dbReference>
<sequence length="557" mass="65152">MEGIYRQNYATIIEKNISSVVYNVLIETGNEITDLYIYLSAILFVCLTCIGSISIQIITEEVQTQMPKLENKAGNRVRKWRQTYGMVHEFIEEIDAFFGPTLLIFFARMFIFFIISVFKLIFIEIIDLNISLVVHRMIYFAKVILYISMLAYRSHKMKQQALHLMKALRNCRILDNDLLSEIQVNHLITEIYLTLPKISPMGMFEVSPRLLLVIQVNHLITEIHQNSLTISPMGMFEVSPQLLLVSFTIDWDVEMVEILKMESSNPLERDQYFEGASPILPPSFNLAAYVNKSEMLQQMVKLGVSIHHWERMKDINTWILQKDFSKDVQPVIRFLVDQGVAPDSLGTILTKNPFILNTSLEELEVRNAYLQQKNFDKKMISRIYTRNPFWLVFSTQRIDTRLGLFQKIFHLSGSEVRQVVNREPRVITSKMSNVQLMNFGFKEEMGFEVNQVKTLFLAKPRLWLMNKLSLVNRFDYLHNEIKMEHETILTFPAVLTCREHRLKQRNEFLRHLERDQYDPKKPNYVSPLDLISADDSHFASHVAKSSLQHFTDFCKTL</sequence>
<name>A0A9N6WQE9_9CRUS</name>
<evidence type="ECO:0000313" key="14">
    <source>
        <dbReference type="EMBL" id="CAG4642757.1"/>
    </source>
</evidence>
<protein>
    <recommendedName>
        <fullName evidence="12">Transcription termination factor 3, mitochondrial</fullName>
    </recommendedName>
</protein>
<dbReference type="Gene3D" id="1.25.70.10">
    <property type="entry name" value="Transcription termination factor 3, mitochondrial"/>
    <property type="match status" value="1"/>
</dbReference>
<evidence type="ECO:0000256" key="6">
    <source>
        <dbReference type="ARBA" id="ARBA00022946"/>
    </source>
</evidence>
<evidence type="ECO:0000256" key="5">
    <source>
        <dbReference type="ARBA" id="ARBA00022692"/>
    </source>
</evidence>
<evidence type="ECO:0000256" key="4">
    <source>
        <dbReference type="ARBA" id="ARBA00022475"/>
    </source>
</evidence>
<dbReference type="GO" id="GO:0005886">
    <property type="term" value="C:plasma membrane"/>
    <property type="evidence" value="ECO:0007669"/>
    <property type="project" value="UniProtKB-SubCell"/>
</dbReference>
<feature type="transmembrane region" description="Helical" evidence="13">
    <location>
        <begin position="132"/>
        <end position="152"/>
    </location>
</feature>
<dbReference type="EMBL" id="OC986102">
    <property type="protein sequence ID" value="CAG4642757.1"/>
    <property type="molecule type" value="Genomic_DNA"/>
</dbReference>
<evidence type="ECO:0000256" key="2">
    <source>
        <dbReference type="ARBA" id="ARBA00004651"/>
    </source>
</evidence>
<dbReference type="PANTHER" id="PTHR13068:SF112">
    <property type="entry name" value="TRANSCRIPTION TERMINATION FACTOR 3, MITOCHONDRIAL"/>
    <property type="match status" value="1"/>
</dbReference>
<evidence type="ECO:0000256" key="13">
    <source>
        <dbReference type="SAM" id="Phobius"/>
    </source>
</evidence>
<reference evidence="14" key="1">
    <citation type="submission" date="2021-04" db="EMBL/GenBank/DDBJ databases">
        <authorList>
            <person name="Cornetti L."/>
        </authorList>
    </citation>
    <scope>NUCLEOTIDE SEQUENCE</scope>
</reference>
<dbReference type="GO" id="GO:0003676">
    <property type="term" value="F:nucleic acid binding"/>
    <property type="evidence" value="ECO:0007669"/>
    <property type="project" value="InterPro"/>
</dbReference>
<dbReference type="InterPro" id="IPR038538">
    <property type="entry name" value="MTERF_sf"/>
</dbReference>
<comment type="similarity">
    <text evidence="3">Belongs to the mTERF family.</text>
</comment>
<keyword evidence="4" id="KW-1003">Cell membrane</keyword>
<dbReference type="GO" id="GO:0050909">
    <property type="term" value="P:sensory perception of taste"/>
    <property type="evidence" value="ECO:0007669"/>
    <property type="project" value="InterPro"/>
</dbReference>
<dbReference type="FunFam" id="1.25.70.10:FF:000002">
    <property type="entry name" value="transcription termination factor 3, mitochondrial"/>
    <property type="match status" value="1"/>
</dbReference>
<evidence type="ECO:0000256" key="8">
    <source>
        <dbReference type="ARBA" id="ARBA00023015"/>
    </source>
</evidence>
<keyword evidence="5 13" id="KW-0812">Transmembrane</keyword>
<keyword evidence="9" id="KW-0496">Mitochondrion</keyword>
<feature type="transmembrane region" description="Helical" evidence="13">
    <location>
        <begin position="35"/>
        <end position="58"/>
    </location>
</feature>
<feature type="transmembrane region" description="Helical" evidence="13">
    <location>
        <begin position="102"/>
        <end position="126"/>
    </location>
</feature>
<comment type="subcellular location">
    <subcellularLocation>
        <location evidence="2">Cell membrane</location>
        <topology evidence="2">Multi-pass membrane protein</topology>
    </subcellularLocation>
    <subcellularLocation>
        <location evidence="1">Mitochondrion</location>
    </subcellularLocation>
</comment>